<dbReference type="PANTHER" id="PTHR33710">
    <property type="entry name" value="BNAC02G09200D PROTEIN"/>
    <property type="match status" value="1"/>
</dbReference>
<dbReference type="EMBL" id="CM029038">
    <property type="protein sequence ID" value="KAG2649075.1"/>
    <property type="molecule type" value="Genomic_DNA"/>
</dbReference>
<dbReference type="InterPro" id="IPR036691">
    <property type="entry name" value="Endo/exonu/phosph_ase_sf"/>
</dbReference>
<dbReference type="InterPro" id="IPR005135">
    <property type="entry name" value="Endo/exonuclease/phosphatase"/>
</dbReference>
<dbReference type="Gene3D" id="3.60.10.10">
    <property type="entry name" value="Endonuclease/exonuclease/phosphatase"/>
    <property type="match status" value="1"/>
</dbReference>
<gene>
    <name evidence="2" type="ORF">PVAP13_1NG084132</name>
</gene>
<dbReference type="GO" id="GO:0003824">
    <property type="term" value="F:catalytic activity"/>
    <property type="evidence" value="ECO:0007669"/>
    <property type="project" value="InterPro"/>
</dbReference>
<keyword evidence="3" id="KW-1185">Reference proteome</keyword>
<dbReference type="SUPFAM" id="SSF56219">
    <property type="entry name" value="DNase I-like"/>
    <property type="match status" value="1"/>
</dbReference>
<dbReference type="AlphaFoldDB" id="A0A8T0WP57"/>
<evidence type="ECO:0000313" key="3">
    <source>
        <dbReference type="Proteomes" id="UP000823388"/>
    </source>
</evidence>
<evidence type="ECO:0000259" key="1">
    <source>
        <dbReference type="Pfam" id="PF03372"/>
    </source>
</evidence>
<feature type="domain" description="Endonuclease/exonuclease/phosphatase" evidence="1">
    <location>
        <begin position="6"/>
        <end position="225"/>
    </location>
</feature>
<comment type="caution">
    <text evidence="2">The sequence shown here is derived from an EMBL/GenBank/DDBJ whole genome shotgun (WGS) entry which is preliminary data.</text>
</comment>
<dbReference type="Pfam" id="PF03372">
    <property type="entry name" value="Exo_endo_phos"/>
    <property type="match status" value="1"/>
</dbReference>
<dbReference type="PANTHER" id="PTHR33710:SF71">
    <property type="entry name" value="ENDONUCLEASE_EXONUCLEASE_PHOSPHATASE DOMAIN-CONTAINING PROTEIN"/>
    <property type="match status" value="1"/>
</dbReference>
<reference evidence="2" key="1">
    <citation type="submission" date="2020-05" db="EMBL/GenBank/DDBJ databases">
        <title>WGS assembly of Panicum virgatum.</title>
        <authorList>
            <person name="Lovell J.T."/>
            <person name="Jenkins J."/>
            <person name="Shu S."/>
            <person name="Juenger T.E."/>
            <person name="Schmutz J."/>
        </authorList>
    </citation>
    <scope>NUCLEOTIDE SEQUENCE</scope>
    <source>
        <strain evidence="2">AP13</strain>
    </source>
</reference>
<organism evidence="2 3">
    <name type="scientific">Panicum virgatum</name>
    <name type="common">Blackwell switchgrass</name>
    <dbReference type="NCBI Taxonomy" id="38727"/>
    <lineage>
        <taxon>Eukaryota</taxon>
        <taxon>Viridiplantae</taxon>
        <taxon>Streptophyta</taxon>
        <taxon>Embryophyta</taxon>
        <taxon>Tracheophyta</taxon>
        <taxon>Spermatophyta</taxon>
        <taxon>Magnoliopsida</taxon>
        <taxon>Liliopsida</taxon>
        <taxon>Poales</taxon>
        <taxon>Poaceae</taxon>
        <taxon>PACMAD clade</taxon>
        <taxon>Panicoideae</taxon>
        <taxon>Panicodae</taxon>
        <taxon>Paniceae</taxon>
        <taxon>Panicinae</taxon>
        <taxon>Panicum</taxon>
        <taxon>Panicum sect. Hiantes</taxon>
    </lineage>
</organism>
<proteinExistence type="predicted"/>
<dbReference type="Proteomes" id="UP000823388">
    <property type="component" value="Chromosome 1N"/>
</dbReference>
<protein>
    <recommendedName>
        <fullName evidence="1">Endonuclease/exonuclease/phosphatase domain-containing protein</fullName>
    </recommendedName>
</protein>
<accession>A0A8T0WP57</accession>
<evidence type="ECO:0000313" key="2">
    <source>
        <dbReference type="EMBL" id="KAG2649075.1"/>
    </source>
</evidence>
<name>A0A8T0WP57_PANVG</name>
<sequence>MIGFLWNIRGLGKLGRIPALVSRIRESHTDFVGVSKTKKDFFSPGLLRFITGIVPFEWTYLPATGLAGGILVGANSDIFKLTVCEILKFSVSVMLSDLKTGFSWKLVIVYGSPYEEGKQAFLDELHRVMVKWRGPTLIGGDFNLVRFSSDKSNGVINHKWADAFNEWVNKWALIELDARNRRFTWTNNQENLIMAKIDRIFVSTSWEIAFLLVRVKALDRLPSDHNPLVLDSGNNMSFGKKCFCFEKWWLEKESFHDLVKKVWNTPCEEKNSLDVWQFRIRLFRKMVRGWAANEVAAMNKEKVELSLEYNFLDSEAELRMLSEDEHKRLDHIAKELDKIWGLEEIKARQRSRDRDILEGDRNTAYFQAIANSRSRKKVESLLGPNGLAQDQAGMMKIALDFYHF</sequence>